<organism evidence="2 3">
    <name type="scientific">Lactococcus fujiensis JCM 16395</name>
    <dbReference type="NCBI Taxonomy" id="1291764"/>
    <lineage>
        <taxon>Bacteria</taxon>
        <taxon>Bacillati</taxon>
        <taxon>Bacillota</taxon>
        <taxon>Bacilli</taxon>
        <taxon>Lactobacillales</taxon>
        <taxon>Streptococcaceae</taxon>
        <taxon>Lactococcus</taxon>
    </lineage>
</organism>
<keyword evidence="3" id="KW-1185">Reference proteome</keyword>
<comment type="caution">
    <text evidence="2">The sequence shown here is derived from an EMBL/GenBank/DDBJ whole genome shotgun (WGS) entry which is preliminary data.</text>
</comment>
<sequence>MEYIISVDAGGTKTTATLYDLKGKSVKVVTTGFGNVLINFEKAVQNIKMAVDELLENQNLKNCLALVLGIAGVTTGNMKERVLSEFEKLTCLKLVINDAQLAHAAFFKGNDGLLTIAGTGSVSLLKKDQHEILTGGWGHLLGDEGSGYWIAIKGMKVAILENEIGADDQPFLQALLDFYRLNQIEDLKKLIYSSTKKEIASFAIAVVKLENDGNTEAHKILCDAGNMLAEMTKLALKKGNVESEFPIAVMGSILLNVPTVKENFCLALNQTEKCFNIINDDVAPTKGGYYLALKELQKS</sequence>
<feature type="domain" description="ATPase BadF/BadG/BcrA/BcrD type" evidence="1">
    <location>
        <begin position="7"/>
        <end position="261"/>
    </location>
</feature>
<dbReference type="InterPro" id="IPR043129">
    <property type="entry name" value="ATPase_NBD"/>
</dbReference>
<reference evidence="2 3" key="1">
    <citation type="submission" date="2014-12" db="EMBL/GenBank/DDBJ databases">
        <title>Draft genome sequences of 10 type strains of Lactococcus.</title>
        <authorList>
            <person name="Sun Z."/>
            <person name="Zhong Z."/>
            <person name="Liu W."/>
            <person name="Zhang W."/>
            <person name="Zhang H."/>
        </authorList>
    </citation>
    <scope>NUCLEOTIDE SEQUENCE [LARGE SCALE GENOMIC DNA]</scope>
    <source>
        <strain evidence="2 3">JCM 16395</strain>
    </source>
</reference>
<dbReference type="RefSeq" id="WP_096817157.1">
    <property type="nucleotide sequence ID" value="NZ_JXJU01000002.1"/>
</dbReference>
<dbReference type="Proteomes" id="UP000218181">
    <property type="component" value="Unassembled WGS sequence"/>
</dbReference>
<evidence type="ECO:0000313" key="3">
    <source>
        <dbReference type="Proteomes" id="UP000218181"/>
    </source>
</evidence>
<accession>A0A2A5RNP7</accession>
<evidence type="ECO:0000313" key="2">
    <source>
        <dbReference type="EMBL" id="PCS00964.1"/>
    </source>
</evidence>
<proteinExistence type="predicted"/>
<dbReference type="AlphaFoldDB" id="A0A2A5RNP7"/>
<dbReference type="GO" id="GO:0045127">
    <property type="term" value="F:N-acetylglucosamine kinase activity"/>
    <property type="evidence" value="ECO:0007669"/>
    <property type="project" value="InterPro"/>
</dbReference>
<dbReference type="Pfam" id="PF01869">
    <property type="entry name" value="BcrAD_BadFG"/>
    <property type="match status" value="1"/>
</dbReference>
<evidence type="ECO:0000259" key="1">
    <source>
        <dbReference type="Pfam" id="PF01869"/>
    </source>
</evidence>
<dbReference type="SUPFAM" id="SSF53067">
    <property type="entry name" value="Actin-like ATPase domain"/>
    <property type="match status" value="2"/>
</dbReference>
<dbReference type="InterPro" id="IPR039758">
    <property type="entry name" value="NAGK-like"/>
</dbReference>
<dbReference type="Gene3D" id="3.30.420.40">
    <property type="match status" value="2"/>
</dbReference>
<dbReference type="PANTHER" id="PTHR12862:SF0">
    <property type="entry name" value="N-ACETYL-D-GLUCOSAMINE KINASE"/>
    <property type="match status" value="1"/>
</dbReference>
<dbReference type="EMBL" id="JXJU01000002">
    <property type="protein sequence ID" value="PCS00964.1"/>
    <property type="molecule type" value="Genomic_DNA"/>
</dbReference>
<dbReference type="CDD" id="cd24007">
    <property type="entry name" value="ASKHA_NBD_eukNAGK-like"/>
    <property type="match status" value="1"/>
</dbReference>
<protein>
    <submittedName>
        <fullName evidence="2">ATPase</fullName>
    </submittedName>
</protein>
<dbReference type="STRING" id="1291764.GCA_001311235_01142"/>
<dbReference type="OrthoDB" id="9772633at2"/>
<name>A0A2A5RNP7_9LACT</name>
<dbReference type="PANTHER" id="PTHR12862">
    <property type="entry name" value="BADF TYPE ATPASE DOMAIN-CONTAINING PROTEIN"/>
    <property type="match status" value="1"/>
</dbReference>
<dbReference type="InterPro" id="IPR002731">
    <property type="entry name" value="ATPase_BadF"/>
</dbReference>
<gene>
    <name evidence="2" type="ORF">RT41_GL000754</name>
</gene>